<feature type="region of interest" description="Disordered" evidence="1">
    <location>
        <begin position="17"/>
        <end position="122"/>
    </location>
</feature>
<proteinExistence type="predicted"/>
<evidence type="ECO:0000256" key="1">
    <source>
        <dbReference type="SAM" id="MobiDB-lite"/>
    </source>
</evidence>
<organism evidence="2">
    <name type="scientific">Tetraselmis chuii</name>
    <dbReference type="NCBI Taxonomy" id="63592"/>
    <lineage>
        <taxon>Eukaryota</taxon>
        <taxon>Viridiplantae</taxon>
        <taxon>Chlorophyta</taxon>
        <taxon>core chlorophytes</taxon>
        <taxon>Chlorodendrophyceae</taxon>
        <taxon>Chlorodendrales</taxon>
        <taxon>Chlorodendraceae</taxon>
        <taxon>Tetraselmis</taxon>
    </lineage>
</organism>
<feature type="compositionally biased region" description="Basic and acidic residues" evidence="1">
    <location>
        <begin position="74"/>
        <end position="86"/>
    </location>
</feature>
<sequence>MAEAALTMSLDDLIKTSKSKAPAKAAGRGGKGGAKDSGLGVKRAGVGKGGRGGGRGGTKVGGRGGGGGGGPRPPRVDLDKVSKWGHDMFNGPGHRHGGGGGRAGPVTTDYTLCVPMRRPGRR</sequence>
<dbReference type="EMBL" id="HBGG01006905">
    <property type="protein sequence ID" value="CAD9201172.1"/>
    <property type="molecule type" value="Transcribed_RNA"/>
</dbReference>
<name>A0A7S1SJX2_9CHLO</name>
<accession>A0A7S1SJX2</accession>
<dbReference type="AlphaFoldDB" id="A0A7S1SJX2"/>
<reference evidence="2" key="1">
    <citation type="submission" date="2021-01" db="EMBL/GenBank/DDBJ databases">
        <authorList>
            <person name="Corre E."/>
            <person name="Pelletier E."/>
            <person name="Niang G."/>
            <person name="Scheremetjew M."/>
            <person name="Finn R."/>
            <person name="Kale V."/>
            <person name="Holt S."/>
            <person name="Cochrane G."/>
            <person name="Meng A."/>
            <person name="Brown T."/>
            <person name="Cohen L."/>
        </authorList>
    </citation>
    <scope>NUCLEOTIDE SEQUENCE</scope>
    <source>
        <strain evidence="2">PLY429</strain>
    </source>
</reference>
<gene>
    <name evidence="2" type="ORF">TCHU04912_LOCUS3405</name>
</gene>
<protein>
    <submittedName>
        <fullName evidence="2">Uncharacterized protein</fullName>
    </submittedName>
</protein>
<feature type="compositionally biased region" description="Gly residues" evidence="1">
    <location>
        <begin position="46"/>
        <end position="70"/>
    </location>
</feature>
<evidence type="ECO:0000313" key="2">
    <source>
        <dbReference type="EMBL" id="CAD9201172.1"/>
    </source>
</evidence>